<dbReference type="SMART" id="SM00937">
    <property type="entry name" value="PCRF"/>
    <property type="match status" value="1"/>
</dbReference>
<evidence type="ECO:0000259" key="7">
    <source>
        <dbReference type="PROSITE" id="PS00745"/>
    </source>
</evidence>
<accession>A0A5C6RNL9</accession>
<dbReference type="Gene3D" id="3.30.160.20">
    <property type="match status" value="1"/>
</dbReference>
<dbReference type="InterPro" id="IPR004374">
    <property type="entry name" value="PrfB"/>
</dbReference>
<dbReference type="NCBIfam" id="TIGR00020">
    <property type="entry name" value="prfB"/>
    <property type="match status" value="1"/>
</dbReference>
<dbReference type="InterPro" id="IPR045853">
    <property type="entry name" value="Pep_chain_release_fac_I_sf"/>
</dbReference>
<keyword evidence="9" id="KW-1185">Reference proteome</keyword>
<sequence length="358" mass="40891">MTTQEQIKDLVDRLAALRGYLDVDNKLIQLEEEEQKTQDPDFWENPKEAEKQLKVVRNIKVWTEGFASVAAIIDDLEVLFDFYKEGDVSEEEMDQQYAKAIEKVEDLEFKNMLSAEEDSLSAVLQITAGAGGTESCDWSSMLYRMYNMWAEKNGYKIKLLDYQDGDVAGIKTATIEIEGEFAFGYLKGENGVHRLVRVSPFNSQGKRMTSFSSVYVYPLVDDTIDININPADIKWDTFRSGGAGGQNVNKVETGVRLHHAPSGIVIENTETRSQLGNKEKAMQLLKSQLYEIELRKRLEARSEIEADKKKIEWGSQIRSYVLDDRRVKDHRTNYTVNDTDKVLNGDLDGFLKAYLMEF</sequence>
<keyword evidence="4 5" id="KW-0648">Protein biosynthesis</keyword>
<dbReference type="Pfam" id="PF00472">
    <property type="entry name" value="RF-1"/>
    <property type="match status" value="1"/>
</dbReference>
<proteinExistence type="inferred from homology"/>
<dbReference type="PANTHER" id="PTHR43116">
    <property type="entry name" value="PEPTIDE CHAIN RELEASE FACTOR 2"/>
    <property type="match status" value="1"/>
</dbReference>
<evidence type="ECO:0000256" key="1">
    <source>
        <dbReference type="ARBA" id="ARBA00010835"/>
    </source>
</evidence>
<dbReference type="Proteomes" id="UP000321721">
    <property type="component" value="Unassembled WGS sequence"/>
</dbReference>
<dbReference type="Gene3D" id="3.30.70.1660">
    <property type="match status" value="1"/>
</dbReference>
<reference evidence="8 9" key="1">
    <citation type="submission" date="2019-08" db="EMBL/GenBank/DDBJ databases">
        <title>Genome of Vicingus serpentipes NCIMB 15042.</title>
        <authorList>
            <person name="Bowman J.P."/>
        </authorList>
    </citation>
    <scope>NUCLEOTIDE SEQUENCE [LARGE SCALE GENOMIC DNA]</scope>
    <source>
        <strain evidence="8 9">NCIMB 15042</strain>
    </source>
</reference>
<gene>
    <name evidence="5" type="primary">prfB</name>
    <name evidence="8" type="ORF">FRY74_12205</name>
</gene>
<dbReference type="OrthoDB" id="9806673at2"/>
<evidence type="ECO:0000256" key="5">
    <source>
        <dbReference type="HAMAP-Rule" id="MF_00094"/>
    </source>
</evidence>
<comment type="similarity">
    <text evidence="1 5">Belongs to the prokaryotic/mitochondrial release factor family.</text>
</comment>
<evidence type="ECO:0000256" key="3">
    <source>
        <dbReference type="ARBA" id="ARBA00022490"/>
    </source>
</evidence>
<dbReference type="EMBL" id="VOOS01000006">
    <property type="protein sequence ID" value="TXB64008.1"/>
    <property type="molecule type" value="Genomic_DNA"/>
</dbReference>
<dbReference type="PROSITE" id="PS00745">
    <property type="entry name" value="RF_PROK_I"/>
    <property type="match status" value="1"/>
</dbReference>
<protein>
    <recommendedName>
        <fullName evidence="5 6">Peptide chain release factor 2</fullName>
        <shortName evidence="5">RF-2</shortName>
    </recommendedName>
</protein>
<dbReference type="GO" id="GO:0005737">
    <property type="term" value="C:cytoplasm"/>
    <property type="evidence" value="ECO:0007669"/>
    <property type="project" value="UniProtKB-SubCell"/>
</dbReference>
<dbReference type="GO" id="GO:0016149">
    <property type="term" value="F:translation release factor activity, codon specific"/>
    <property type="evidence" value="ECO:0007669"/>
    <property type="project" value="UniProtKB-UniRule"/>
</dbReference>
<evidence type="ECO:0000256" key="4">
    <source>
        <dbReference type="ARBA" id="ARBA00022917"/>
    </source>
</evidence>
<evidence type="ECO:0000256" key="2">
    <source>
        <dbReference type="ARBA" id="ARBA00022481"/>
    </source>
</evidence>
<comment type="subcellular location">
    <subcellularLocation>
        <location evidence="5">Cytoplasm</location>
    </subcellularLocation>
</comment>
<keyword evidence="2 5" id="KW-0488">Methylation</keyword>
<dbReference type="Gene3D" id="1.20.58.410">
    <property type="entry name" value="Release factor"/>
    <property type="match status" value="1"/>
</dbReference>
<evidence type="ECO:0000313" key="9">
    <source>
        <dbReference type="Proteomes" id="UP000321721"/>
    </source>
</evidence>
<feature type="modified residue" description="N5-methylglutamine" evidence="5">
    <location>
        <position position="246"/>
    </location>
</feature>
<comment type="PTM">
    <text evidence="5">Methylated by PrmC. Methylation increases the termination efficiency of RF2.</text>
</comment>
<keyword evidence="3 5" id="KW-0963">Cytoplasm</keyword>
<name>A0A5C6RNL9_9FLAO</name>
<comment type="function">
    <text evidence="5">Peptide chain release factor 2 directs the termination of translation in response to the peptide chain termination codons UGA and UAA.</text>
</comment>
<dbReference type="InterPro" id="IPR005139">
    <property type="entry name" value="PCRF"/>
</dbReference>
<evidence type="ECO:0000313" key="8">
    <source>
        <dbReference type="EMBL" id="TXB64008.1"/>
    </source>
</evidence>
<dbReference type="SUPFAM" id="SSF75620">
    <property type="entry name" value="Release factor"/>
    <property type="match status" value="1"/>
</dbReference>
<dbReference type="HAMAP" id="MF_00094">
    <property type="entry name" value="Rel_fac_2"/>
    <property type="match status" value="1"/>
</dbReference>
<dbReference type="PANTHER" id="PTHR43116:SF3">
    <property type="entry name" value="CLASS I PEPTIDE CHAIN RELEASE FACTOR"/>
    <property type="match status" value="1"/>
</dbReference>
<dbReference type="FunFam" id="3.30.160.20:FF:000040">
    <property type="entry name" value="Peptide chain release factor 2"/>
    <property type="match status" value="1"/>
</dbReference>
<dbReference type="InterPro" id="IPR000352">
    <property type="entry name" value="Pep_chain_release_fac_I"/>
</dbReference>
<comment type="caution">
    <text evidence="8">The sequence shown here is derived from an EMBL/GenBank/DDBJ whole genome shotgun (WGS) entry which is preliminary data.</text>
</comment>
<feature type="domain" description="Prokaryotic-type class I peptide chain release factors" evidence="7">
    <location>
        <begin position="239"/>
        <end position="255"/>
    </location>
</feature>
<evidence type="ECO:0000256" key="6">
    <source>
        <dbReference type="NCBIfam" id="TIGR00020"/>
    </source>
</evidence>
<dbReference type="RefSeq" id="WP_147101998.1">
    <property type="nucleotide sequence ID" value="NZ_VOOS01000006.1"/>
</dbReference>
<organism evidence="8 9">
    <name type="scientific">Vicingus serpentipes</name>
    <dbReference type="NCBI Taxonomy" id="1926625"/>
    <lineage>
        <taxon>Bacteria</taxon>
        <taxon>Pseudomonadati</taxon>
        <taxon>Bacteroidota</taxon>
        <taxon>Flavobacteriia</taxon>
        <taxon>Flavobacteriales</taxon>
        <taxon>Vicingaceae</taxon>
        <taxon>Vicingus</taxon>
    </lineage>
</organism>
<dbReference type="Pfam" id="PF03462">
    <property type="entry name" value="PCRF"/>
    <property type="match status" value="1"/>
</dbReference>
<dbReference type="AlphaFoldDB" id="A0A5C6RNL9"/>